<protein>
    <recommendedName>
        <fullName evidence="1">DinB-like domain-containing protein</fullName>
    </recommendedName>
</protein>
<dbReference type="Proteomes" id="UP000259030">
    <property type="component" value="Chromosome"/>
</dbReference>
<reference evidence="2 3" key="1">
    <citation type="submission" date="2017-05" db="EMBL/GenBank/DDBJ databases">
        <title>The complete genome sequence of Deinococcus ficus isolated from the rhizosphere of the Ficus religiosa L. in Taiwan.</title>
        <authorList>
            <person name="Wu K.-M."/>
            <person name="Liao T.-L."/>
            <person name="Liu Y.-M."/>
            <person name="Young C.-C."/>
            <person name="Tsai S.-F."/>
        </authorList>
    </citation>
    <scope>NUCLEOTIDE SEQUENCE [LARGE SCALE GENOMIC DNA]</scope>
    <source>
        <strain evidence="2 3">CC-FR2-10</strain>
    </source>
</reference>
<dbReference type="InterPro" id="IPR024775">
    <property type="entry name" value="DinB-like"/>
</dbReference>
<evidence type="ECO:0000313" key="2">
    <source>
        <dbReference type="EMBL" id="ASN80310.1"/>
    </source>
</evidence>
<dbReference type="Pfam" id="PF12867">
    <property type="entry name" value="DinB_2"/>
    <property type="match status" value="1"/>
</dbReference>
<dbReference type="AlphaFoldDB" id="A0A221SUK9"/>
<dbReference type="EMBL" id="CP021081">
    <property type="protein sequence ID" value="ASN80310.1"/>
    <property type="molecule type" value="Genomic_DNA"/>
</dbReference>
<dbReference type="InterPro" id="IPR034660">
    <property type="entry name" value="DinB/YfiT-like"/>
</dbReference>
<evidence type="ECO:0000313" key="3">
    <source>
        <dbReference type="Proteomes" id="UP000259030"/>
    </source>
</evidence>
<dbReference type="Gene3D" id="1.20.120.450">
    <property type="entry name" value="dinb family like domain"/>
    <property type="match status" value="1"/>
</dbReference>
<sequence length="184" mass="19862">MTPHGRDDVLRGLAGAQADWTAYAAALPLDAFFRAPAPGRWAPAGHLRHLTLTHRRVTQGLGMPRPALRVMFGAPSTHRPYPEVVTAYRAALAAGGTAPDRYVPAPDTDPTEATEATRTAVLDGYARGAEALRAALARWPDAALDTHALPHDLLGRLSVRELAYFTLYHDLHHLRGVQAALEPS</sequence>
<gene>
    <name evidence="2" type="ORF">DFI_04155</name>
</gene>
<name>A0A221SUK9_9DEIO</name>
<dbReference type="RefSeq" id="WP_027462055.1">
    <property type="nucleotide sequence ID" value="NZ_CP021081.1"/>
</dbReference>
<dbReference type="SUPFAM" id="SSF109854">
    <property type="entry name" value="DinB/YfiT-like putative metalloenzymes"/>
    <property type="match status" value="1"/>
</dbReference>
<dbReference type="KEGG" id="dfc:DFI_04155"/>
<organism evidence="2 3">
    <name type="scientific">Deinococcus ficus</name>
    <dbReference type="NCBI Taxonomy" id="317577"/>
    <lineage>
        <taxon>Bacteria</taxon>
        <taxon>Thermotogati</taxon>
        <taxon>Deinococcota</taxon>
        <taxon>Deinococci</taxon>
        <taxon>Deinococcales</taxon>
        <taxon>Deinococcaceae</taxon>
        <taxon>Deinococcus</taxon>
    </lineage>
</organism>
<accession>A0A221SUK9</accession>
<proteinExistence type="predicted"/>
<dbReference type="STRING" id="317577.GCA_000419625_00307"/>
<keyword evidence="3" id="KW-1185">Reference proteome</keyword>
<feature type="domain" description="DinB-like" evidence="1">
    <location>
        <begin position="15"/>
        <end position="175"/>
    </location>
</feature>
<evidence type="ECO:0000259" key="1">
    <source>
        <dbReference type="Pfam" id="PF12867"/>
    </source>
</evidence>